<protein>
    <submittedName>
        <fullName evidence="1">Uncharacterized protein</fullName>
    </submittedName>
</protein>
<dbReference type="OrthoDB" id="9805017at2"/>
<name>A0A2P1PT29_9GAMM</name>
<gene>
    <name evidence="1" type="ORF">C7S18_12625</name>
</gene>
<dbReference type="KEGG" id="xba:C7S18_12625"/>
<reference evidence="1 2" key="2">
    <citation type="submission" date="2018-03" db="EMBL/GenBank/DDBJ databases">
        <authorList>
            <person name="Keele B.F."/>
        </authorList>
    </citation>
    <scope>NUCLEOTIDE SEQUENCE [LARGE SCALE GENOMIC DNA]</scope>
    <source>
        <strain evidence="1 2">D13</strain>
    </source>
</reference>
<evidence type="ECO:0000313" key="2">
    <source>
        <dbReference type="Proteomes" id="UP000241074"/>
    </source>
</evidence>
<accession>A0A2P1PT29</accession>
<evidence type="ECO:0000313" key="1">
    <source>
        <dbReference type="EMBL" id="AVP97994.1"/>
    </source>
</evidence>
<sequence>MNASWLTHRYGRDASANLSAAKTLVVLGGLALSLATAAAVQMPLPSHTGNFTGNTRGFWFVAPNNFVITGMQVPTVAGNGAQSMAVLRFAATPGEFPQTTNAFETLFLIQGDTTDGMVPTRIAVNGGDIIGVLGARGASVNSYGNSNFDTSINGGSATLVRLGFQGHLQTTAPANVWQEAAGASLSRVEILYEGGNLISETASPPEAGVVACAPEIVQNNGTSSCNVSTNPGWVLQSVSGCAGTPSTTTTYTTGAVSAHCAVTATFAFIGFELFTNGFEGGSQIPESASAQQGD</sequence>
<reference evidence="1 2" key="1">
    <citation type="submission" date="2018-03" db="EMBL/GenBank/DDBJ databases">
        <title>Ahniella affigens gen. nov., sp. nov., a gammaproteobacterium isolated from sandy soil near a stream.</title>
        <authorList>
            <person name="Ko Y."/>
            <person name="Kim J.-H."/>
        </authorList>
    </citation>
    <scope>NUCLEOTIDE SEQUENCE [LARGE SCALE GENOMIC DNA]</scope>
    <source>
        <strain evidence="1 2">D13</strain>
    </source>
</reference>
<keyword evidence="2" id="KW-1185">Reference proteome</keyword>
<dbReference type="EMBL" id="CP027860">
    <property type="protein sequence ID" value="AVP97994.1"/>
    <property type="molecule type" value="Genomic_DNA"/>
</dbReference>
<dbReference type="AlphaFoldDB" id="A0A2P1PT29"/>
<dbReference type="RefSeq" id="WP_106891914.1">
    <property type="nucleotide sequence ID" value="NZ_CP027860.1"/>
</dbReference>
<dbReference type="Proteomes" id="UP000241074">
    <property type="component" value="Chromosome"/>
</dbReference>
<organism evidence="1 2">
    <name type="scientific">Ahniella affigens</name>
    <dbReference type="NCBI Taxonomy" id="2021234"/>
    <lineage>
        <taxon>Bacteria</taxon>
        <taxon>Pseudomonadati</taxon>
        <taxon>Pseudomonadota</taxon>
        <taxon>Gammaproteobacteria</taxon>
        <taxon>Lysobacterales</taxon>
        <taxon>Rhodanobacteraceae</taxon>
        <taxon>Ahniella</taxon>
    </lineage>
</organism>
<proteinExistence type="predicted"/>